<dbReference type="RefSeq" id="WP_007215924.1">
    <property type="nucleotide sequence ID" value="NZ_CAXSSZ010000006.1"/>
</dbReference>
<dbReference type="CDD" id="cd00093">
    <property type="entry name" value="HTH_XRE"/>
    <property type="match status" value="1"/>
</dbReference>
<protein>
    <submittedName>
        <fullName evidence="2">XRE family transcriptional regulator</fullName>
    </submittedName>
</protein>
<dbReference type="GO" id="GO:0003677">
    <property type="term" value="F:DNA binding"/>
    <property type="evidence" value="ECO:0007669"/>
    <property type="project" value="InterPro"/>
</dbReference>
<dbReference type="Pfam" id="PF13443">
    <property type="entry name" value="HTH_26"/>
    <property type="match status" value="1"/>
</dbReference>
<accession>A0A3E4Q7F3</accession>
<name>A0A3E4Q7F3_BACUN</name>
<gene>
    <name evidence="2" type="ORF">DXC91_01740</name>
</gene>
<dbReference type="InterPro" id="IPR001387">
    <property type="entry name" value="Cro/C1-type_HTH"/>
</dbReference>
<proteinExistence type="predicted"/>
<evidence type="ECO:0000313" key="2">
    <source>
        <dbReference type="EMBL" id="RGK88302.1"/>
    </source>
</evidence>
<dbReference type="SUPFAM" id="SSF47413">
    <property type="entry name" value="lambda repressor-like DNA-binding domains"/>
    <property type="match status" value="1"/>
</dbReference>
<evidence type="ECO:0000313" key="3">
    <source>
        <dbReference type="Proteomes" id="UP000260874"/>
    </source>
</evidence>
<dbReference type="Gene3D" id="1.10.260.40">
    <property type="entry name" value="lambda repressor-like DNA-binding domains"/>
    <property type="match status" value="1"/>
</dbReference>
<dbReference type="AlphaFoldDB" id="A0A3E4Q7F3"/>
<dbReference type="Proteomes" id="UP000260874">
    <property type="component" value="Unassembled WGS sequence"/>
</dbReference>
<feature type="domain" description="HTH cro/C1-type" evidence="1">
    <location>
        <begin position="22"/>
        <end position="62"/>
    </location>
</feature>
<dbReference type="InterPro" id="IPR010982">
    <property type="entry name" value="Lambda_DNA-bd_dom_sf"/>
</dbReference>
<comment type="caution">
    <text evidence="2">The sequence shown here is derived from an EMBL/GenBank/DDBJ whole genome shotgun (WGS) entry which is preliminary data.</text>
</comment>
<reference evidence="2 3" key="1">
    <citation type="submission" date="2018-08" db="EMBL/GenBank/DDBJ databases">
        <title>A genome reference for cultivated species of the human gut microbiota.</title>
        <authorList>
            <person name="Zou Y."/>
            <person name="Xue W."/>
            <person name="Luo G."/>
        </authorList>
    </citation>
    <scope>NUCLEOTIDE SEQUENCE [LARGE SCALE GENOMIC DNA]</scope>
    <source>
        <strain evidence="2 3">TF09-22</strain>
    </source>
</reference>
<dbReference type="PROSITE" id="PS50943">
    <property type="entry name" value="HTH_CROC1"/>
    <property type="match status" value="1"/>
</dbReference>
<sequence>MEQRINRIKVVLAEKQRTNKWLAENLGREYSTISKWCTNTNQPDLITLTKIAHLLEVDIRELLVSGRPTLKDSDFTSGNK</sequence>
<dbReference type="EMBL" id="QSRB01000001">
    <property type="protein sequence ID" value="RGK88302.1"/>
    <property type="molecule type" value="Genomic_DNA"/>
</dbReference>
<evidence type="ECO:0000259" key="1">
    <source>
        <dbReference type="PROSITE" id="PS50943"/>
    </source>
</evidence>
<organism evidence="2 3">
    <name type="scientific">Bacteroides uniformis</name>
    <dbReference type="NCBI Taxonomy" id="820"/>
    <lineage>
        <taxon>Bacteria</taxon>
        <taxon>Pseudomonadati</taxon>
        <taxon>Bacteroidota</taxon>
        <taxon>Bacteroidia</taxon>
        <taxon>Bacteroidales</taxon>
        <taxon>Bacteroidaceae</taxon>
        <taxon>Bacteroides</taxon>
    </lineage>
</organism>